<organism evidence="1 2">
    <name type="scientific">Uncinula necator</name>
    <name type="common">Grape powdery mildew</name>
    <dbReference type="NCBI Taxonomy" id="52586"/>
    <lineage>
        <taxon>Eukaryota</taxon>
        <taxon>Fungi</taxon>
        <taxon>Dikarya</taxon>
        <taxon>Ascomycota</taxon>
        <taxon>Pezizomycotina</taxon>
        <taxon>Leotiomycetes</taxon>
        <taxon>Erysiphales</taxon>
        <taxon>Erysiphaceae</taxon>
        <taxon>Erysiphe</taxon>
    </lineage>
</organism>
<gene>
    <name evidence="1" type="ORF">EV44_g3733</name>
</gene>
<dbReference type="HOGENOM" id="CLU_1548759_0_0_1"/>
<evidence type="ECO:0000313" key="1">
    <source>
        <dbReference type="EMBL" id="KHJ33663.1"/>
    </source>
</evidence>
<reference evidence="1 2" key="1">
    <citation type="journal article" date="2014" name="BMC Genomics">
        <title>Adaptive genomic structural variation in the grape powdery mildew pathogen, Erysiphe necator.</title>
        <authorList>
            <person name="Jones L."/>
            <person name="Riaz S."/>
            <person name="Morales-Cruz A."/>
            <person name="Amrine K.C."/>
            <person name="McGuire B."/>
            <person name="Gubler W.D."/>
            <person name="Walker M.A."/>
            <person name="Cantu D."/>
        </authorList>
    </citation>
    <scope>NUCLEOTIDE SEQUENCE [LARGE SCALE GENOMIC DNA]</scope>
    <source>
        <strain evidence="2">c</strain>
    </source>
</reference>
<comment type="caution">
    <text evidence="1">The sequence shown here is derived from an EMBL/GenBank/DDBJ whole genome shotgun (WGS) entry which is preliminary data.</text>
</comment>
<dbReference type="Proteomes" id="UP000030854">
    <property type="component" value="Unassembled WGS sequence"/>
</dbReference>
<name>A0A0B1P5W1_UNCNE</name>
<evidence type="ECO:0000313" key="2">
    <source>
        <dbReference type="Proteomes" id="UP000030854"/>
    </source>
</evidence>
<dbReference type="STRING" id="52586.A0A0B1P5W1"/>
<proteinExistence type="predicted"/>
<protein>
    <submittedName>
        <fullName evidence="1">Uncharacterized protein</fullName>
    </submittedName>
</protein>
<accession>A0A0B1P5W1</accession>
<dbReference type="EMBL" id="JNVN01001301">
    <property type="protein sequence ID" value="KHJ33663.1"/>
    <property type="molecule type" value="Genomic_DNA"/>
</dbReference>
<sequence length="173" mass="19452">MWPDGSAAPILGPIEQCNDYERGIPGFTGCIRGYSESISGSREITGQPSAIATVRPHGMIKTHSNSSLQLRKNLASRVAPRRVSIPTTQTQVIHQRSAKDEFLIQKRRAGMSYKDIRLEGGYTEAESTLRGRFRTLTKPKSARVRKPEWSDKDVSLRYLEITLLGLDDWANFF</sequence>
<keyword evidence="2" id="KW-1185">Reference proteome</keyword>
<dbReference type="AlphaFoldDB" id="A0A0B1P5W1"/>